<proteinExistence type="predicted"/>
<feature type="compositionally biased region" description="Polar residues" evidence="1">
    <location>
        <begin position="868"/>
        <end position="878"/>
    </location>
</feature>
<feature type="compositionally biased region" description="Low complexity" evidence="1">
    <location>
        <begin position="279"/>
        <end position="290"/>
    </location>
</feature>
<dbReference type="PANTHER" id="PTHR31008:SF4">
    <property type="entry name" value="COP1-INTERACTING PROTEIN 7"/>
    <property type="match status" value="1"/>
</dbReference>
<feature type="compositionally biased region" description="Basic residues" evidence="1">
    <location>
        <begin position="388"/>
        <end position="399"/>
    </location>
</feature>
<feature type="compositionally biased region" description="Basic and acidic residues" evidence="1">
    <location>
        <begin position="422"/>
        <end position="435"/>
    </location>
</feature>
<sequence>MDSSTRLDHALFQLTPTRTRCDLVIFARGKSEKLASGLLEPFLSHLRFAKEQITKGGYSITLRPPESTASNAIWFTKGTLERFVRFVSTPEVLERFVTIEREILQIENSIQSIEPAEVNGTEGNGSASEGISKNSTAASKSKGDSDANGDTVPEENSKVRLHRVLESRKAVLRKEQAMAYARALVAGFEIDHIDDLITFADVFGASRLREACLNFLELCKKKHEDGIWMDELAAMQASQAELSYLGTSGIVLASENGNPGQNIMLNFQNGGLFGGKPNSSGDASVDSSLSHGSSENNQDNNNLPASAPMAPTDGKAQIPVSWPNHVPPYMHNFQGPMYPQVPPYQGYFYPGMQVGAPYYPGNAHWPLNREDSGFSHDLEMDDCKSVLRNKGKHSNGKGHKNSEQDDHSDHNNSSSGSDSDEYLQHEKRHSSSEQRRGRKHGKKTSRKVVIRNINYITSKRDGDKGSTSSENSSDEDENIDGNSLKQQVEEAVGSLERRYKSNSRHHRKKDESKHTSSTNGLLNAEEQEPDNEKDVKGKTNENWGAFQNLLMGEREPSSVDVQQHPIKFQDGHFTSRGFQEETSSIYNLEQETRTKSRALSSDSFLVTGRDGGYQDETSIQNFENGENVRLTIKTKGHTDEELLFSQRLGESENYARPTPTDSAAESSSIIRSQNGEDWFLGNQINKSDNQNEGIDLKIFEGHYASSMRPNSHIEPANKRSFVDDSIMIQTRSFVDDQVESQLRTDLSLVPDVVGATLTVNNGADNSLDKYELSGTHEPDDLYMVLDRDSAAEQAVSSWTPELDYEYDIKLPEDDTNLSVEANAPLENGSDGKDVATPEKNASSKDIKKKGSGVPGKYKPDIMSRTKRPTSGNRTVVQKNKSEKEEESRKRMEELVIQRQKRIAERSAASGATPLTARRSSMAGKTGVTSVKLEKPKTQTTLQETKPINKPVLRSSTIDRLAMARTNPKVPTQPKSAEAKKVPSKGNGMNYTTPKQKVAGADKKKPSPKPAKPSDKDNDLNEVLSVVSDVRGKDDTNDLAAALPGQSRAAQNSGDSSEEIKELHSTSSFEKTEEKCILSKDSLDNGTCNLNTVGGNSSVLIQEHILQNDYICVNEASLGPCEDKTIPIAHVKDISNVPAQPFTSPPTKVVDSVALDSEDVGETNGKFAASPEISEIEVSVPPLDNGFSPEPTHSRKKWNGSENSPKASKGFRKLLMFGRKSRNSPAS</sequence>
<name>A0AAN8VHG8_9MAGN</name>
<gene>
    <name evidence="2" type="ORF">RJ641_034455</name>
</gene>
<feature type="region of interest" description="Disordered" evidence="1">
    <location>
        <begin position="388"/>
        <end position="539"/>
    </location>
</feature>
<feature type="compositionally biased region" description="Polar residues" evidence="1">
    <location>
        <begin position="291"/>
        <end position="304"/>
    </location>
</feature>
<feature type="compositionally biased region" description="Basic and acidic residues" evidence="1">
    <location>
        <begin position="829"/>
        <end position="845"/>
    </location>
</feature>
<feature type="region of interest" description="Disordered" evidence="1">
    <location>
        <begin position="1044"/>
        <end position="1066"/>
    </location>
</feature>
<feature type="compositionally biased region" description="Polar residues" evidence="1">
    <location>
        <begin position="659"/>
        <end position="668"/>
    </location>
</feature>
<dbReference type="GO" id="GO:0045893">
    <property type="term" value="P:positive regulation of DNA-templated transcription"/>
    <property type="evidence" value="ECO:0007669"/>
    <property type="project" value="TreeGrafter"/>
</dbReference>
<reference evidence="2 3" key="1">
    <citation type="submission" date="2023-12" db="EMBL/GenBank/DDBJ databases">
        <title>A high-quality genome assembly for Dillenia turbinata (Dilleniales).</title>
        <authorList>
            <person name="Chanderbali A."/>
        </authorList>
    </citation>
    <scope>NUCLEOTIDE SEQUENCE [LARGE SCALE GENOMIC DNA]</scope>
    <source>
        <strain evidence="2">LSX21</strain>
        <tissue evidence="2">Leaf</tissue>
    </source>
</reference>
<feature type="compositionally biased region" description="Polar residues" evidence="1">
    <location>
        <begin position="124"/>
        <end position="139"/>
    </location>
</feature>
<feature type="region of interest" description="Disordered" evidence="1">
    <location>
        <begin position="821"/>
        <end position="1021"/>
    </location>
</feature>
<feature type="compositionally biased region" description="Basic and acidic residues" evidence="1">
    <location>
        <begin position="879"/>
        <end position="895"/>
    </location>
</feature>
<feature type="region of interest" description="Disordered" evidence="1">
    <location>
        <begin position="646"/>
        <end position="668"/>
    </location>
</feature>
<feature type="compositionally biased region" description="Basic and acidic residues" evidence="1">
    <location>
        <begin position="1057"/>
        <end position="1066"/>
    </location>
</feature>
<feature type="region of interest" description="Disordered" evidence="1">
    <location>
        <begin position="276"/>
        <end position="319"/>
    </location>
</feature>
<evidence type="ECO:0000313" key="2">
    <source>
        <dbReference type="EMBL" id="KAK6934300.1"/>
    </source>
</evidence>
<feature type="region of interest" description="Disordered" evidence="1">
    <location>
        <begin position="115"/>
        <end position="159"/>
    </location>
</feature>
<organism evidence="2 3">
    <name type="scientific">Dillenia turbinata</name>
    <dbReference type="NCBI Taxonomy" id="194707"/>
    <lineage>
        <taxon>Eukaryota</taxon>
        <taxon>Viridiplantae</taxon>
        <taxon>Streptophyta</taxon>
        <taxon>Embryophyta</taxon>
        <taxon>Tracheophyta</taxon>
        <taxon>Spermatophyta</taxon>
        <taxon>Magnoliopsida</taxon>
        <taxon>eudicotyledons</taxon>
        <taxon>Gunneridae</taxon>
        <taxon>Pentapetalae</taxon>
        <taxon>Dilleniales</taxon>
        <taxon>Dilleniaceae</taxon>
        <taxon>Dillenia</taxon>
    </lineage>
</organism>
<evidence type="ECO:0000313" key="3">
    <source>
        <dbReference type="Proteomes" id="UP001370490"/>
    </source>
</evidence>
<keyword evidence="3" id="KW-1185">Reference proteome</keyword>
<feature type="region of interest" description="Disordered" evidence="1">
    <location>
        <begin position="1177"/>
        <end position="1226"/>
    </location>
</feature>
<dbReference type="GO" id="GO:0009416">
    <property type="term" value="P:response to light stimulus"/>
    <property type="evidence" value="ECO:0007669"/>
    <property type="project" value="TreeGrafter"/>
</dbReference>
<dbReference type="Proteomes" id="UP001370490">
    <property type="component" value="Unassembled WGS sequence"/>
</dbReference>
<feature type="compositionally biased region" description="Basic residues" evidence="1">
    <location>
        <begin position="436"/>
        <end position="449"/>
    </location>
</feature>
<accession>A0AAN8VHG8</accession>
<feature type="compositionally biased region" description="Basic and acidic residues" evidence="1">
    <location>
        <begin position="530"/>
        <end position="539"/>
    </location>
</feature>
<comment type="caution">
    <text evidence="2">The sequence shown here is derived from an EMBL/GenBank/DDBJ whole genome shotgun (WGS) entry which is preliminary data.</text>
</comment>
<protein>
    <recommendedName>
        <fullName evidence="4">COP1-interacting protein 7</fullName>
    </recommendedName>
</protein>
<evidence type="ECO:0008006" key="4">
    <source>
        <dbReference type="Google" id="ProtNLM"/>
    </source>
</evidence>
<dbReference type="AlphaFoldDB" id="A0AAN8VHG8"/>
<feature type="compositionally biased region" description="Basic and acidic residues" evidence="1">
    <location>
        <begin position="400"/>
        <end position="410"/>
    </location>
</feature>
<dbReference type="PANTHER" id="PTHR31008">
    <property type="entry name" value="COP1-INTERACTING PROTEIN-RELATED"/>
    <property type="match status" value="1"/>
</dbReference>
<evidence type="ECO:0000256" key="1">
    <source>
        <dbReference type="SAM" id="MobiDB-lite"/>
    </source>
</evidence>
<dbReference type="EMBL" id="JBAMMX010000008">
    <property type="protein sequence ID" value="KAK6934300.1"/>
    <property type="molecule type" value="Genomic_DNA"/>
</dbReference>